<dbReference type="InterPro" id="IPR006860">
    <property type="entry name" value="FecR"/>
</dbReference>
<gene>
    <name evidence="3" type="ORF">SAMN05216167_108158</name>
</gene>
<sequence>MDPNLPIETLWAFFAGRATILQKQLLAEWLKEERNVETYYRVLHEWEKANPQLIPDIAADWELLQNRLATPVLTTESVTETTTRLLPTPGLLRPWWLAVAASILLALGVWWQRETLLFQTYSTTYGQTRQVHLSDGSQVILNANSTLSFPRFLWLLPTREAHLKGEAEFSVVHTHDNRPFLVHTPDLLEVRVLGTEFAVYSRERGSKVILSRGKVALRSLKTDLQPLTMHPGDVVRVNPRGMFELQPKQRVSDYTAWKQQRFVFNRTPLNEIADQIQERFGVRVLIPDSTLGVRQLTGNYPAKNADEVIAMLTQLLDLHVEHRDKNFILTH</sequence>
<dbReference type="Gene3D" id="2.60.120.1440">
    <property type="match status" value="1"/>
</dbReference>
<evidence type="ECO:0000313" key="4">
    <source>
        <dbReference type="Proteomes" id="UP000198598"/>
    </source>
</evidence>
<dbReference type="GO" id="GO:0016989">
    <property type="term" value="F:sigma factor antagonist activity"/>
    <property type="evidence" value="ECO:0007669"/>
    <property type="project" value="TreeGrafter"/>
</dbReference>
<evidence type="ECO:0000259" key="2">
    <source>
        <dbReference type="Pfam" id="PF16344"/>
    </source>
</evidence>
<dbReference type="OrthoDB" id="1523489at2"/>
<dbReference type="InterPro" id="IPR012373">
    <property type="entry name" value="Ferrdict_sens_TM"/>
</dbReference>
<evidence type="ECO:0000259" key="1">
    <source>
        <dbReference type="Pfam" id="PF04773"/>
    </source>
</evidence>
<reference evidence="3 4" key="1">
    <citation type="submission" date="2016-10" db="EMBL/GenBank/DDBJ databases">
        <authorList>
            <person name="de Groot N.N."/>
        </authorList>
    </citation>
    <scope>NUCLEOTIDE SEQUENCE [LARGE SCALE GENOMIC DNA]</scope>
    <source>
        <strain evidence="3 4">DSM 26130</strain>
    </source>
</reference>
<dbReference type="PANTHER" id="PTHR30273:SF2">
    <property type="entry name" value="PROTEIN FECR"/>
    <property type="match status" value="1"/>
</dbReference>
<feature type="domain" description="FecR protein" evidence="1">
    <location>
        <begin position="120"/>
        <end position="215"/>
    </location>
</feature>
<dbReference type="AlphaFoldDB" id="A0A1I1W6U4"/>
<organism evidence="3 4">
    <name type="scientific">Spirosoma endophyticum</name>
    <dbReference type="NCBI Taxonomy" id="662367"/>
    <lineage>
        <taxon>Bacteria</taxon>
        <taxon>Pseudomonadati</taxon>
        <taxon>Bacteroidota</taxon>
        <taxon>Cytophagia</taxon>
        <taxon>Cytophagales</taxon>
        <taxon>Cytophagaceae</taxon>
        <taxon>Spirosoma</taxon>
    </lineage>
</organism>
<feature type="domain" description="Protein FecR C-terminal" evidence="2">
    <location>
        <begin position="261"/>
        <end position="328"/>
    </location>
</feature>
<dbReference type="EMBL" id="FOLQ01000008">
    <property type="protein sequence ID" value="SFD90905.1"/>
    <property type="molecule type" value="Genomic_DNA"/>
</dbReference>
<dbReference type="RefSeq" id="WP_093829544.1">
    <property type="nucleotide sequence ID" value="NZ_FOLQ01000008.1"/>
</dbReference>
<accession>A0A1I1W6U4</accession>
<dbReference type="PIRSF" id="PIRSF018266">
    <property type="entry name" value="FecR"/>
    <property type="match status" value="1"/>
</dbReference>
<proteinExistence type="predicted"/>
<dbReference type="STRING" id="662367.SAMN05216167_108158"/>
<name>A0A1I1W6U4_9BACT</name>
<dbReference type="Gene3D" id="3.55.50.30">
    <property type="match status" value="1"/>
</dbReference>
<dbReference type="Proteomes" id="UP000198598">
    <property type="component" value="Unassembled WGS sequence"/>
</dbReference>
<dbReference type="InterPro" id="IPR032508">
    <property type="entry name" value="FecR_C"/>
</dbReference>
<keyword evidence="4" id="KW-1185">Reference proteome</keyword>
<dbReference type="PANTHER" id="PTHR30273">
    <property type="entry name" value="PERIPLASMIC SIGNAL SENSOR AND SIGMA FACTOR ACTIVATOR FECR-RELATED"/>
    <property type="match status" value="1"/>
</dbReference>
<protein>
    <submittedName>
        <fullName evidence="3">FecR family protein</fullName>
    </submittedName>
</protein>
<dbReference type="Pfam" id="PF04773">
    <property type="entry name" value="FecR"/>
    <property type="match status" value="1"/>
</dbReference>
<dbReference type="Pfam" id="PF16344">
    <property type="entry name" value="FecR_C"/>
    <property type="match status" value="1"/>
</dbReference>
<evidence type="ECO:0000313" key="3">
    <source>
        <dbReference type="EMBL" id="SFD90905.1"/>
    </source>
</evidence>